<keyword evidence="4" id="KW-1133">Transmembrane helix</keyword>
<dbReference type="Gene3D" id="3.40.190.10">
    <property type="entry name" value="Periplasmic binding protein-like II"/>
    <property type="match status" value="3"/>
</dbReference>
<evidence type="ECO:0000313" key="6">
    <source>
        <dbReference type="Proteomes" id="UP000193944"/>
    </source>
</evidence>
<dbReference type="OrthoDB" id="2157358at2759"/>
<dbReference type="InterPro" id="IPR050490">
    <property type="entry name" value="Bact_solute-bd_prot1"/>
</dbReference>
<feature type="transmembrane region" description="Helical" evidence="4">
    <location>
        <begin position="1153"/>
        <end position="1174"/>
    </location>
</feature>
<keyword evidence="4" id="KW-0812">Transmembrane</keyword>
<gene>
    <name evidence="5" type="ORF">BCR32DRAFT_291492</name>
</gene>
<sequence length="1456" mass="170307">MIYLNILLLIYFFSFLYEGIRATIIDALAFSYSPETHIYGYLINEFNKYSEENGLDVQVNLNLISKLNGTSLIDGYGSMLETLLIKKSTRYDLFFYDNCDTFILGSHYIDLYDWLSKDHIDMYDMNIIKQTCFYNDKLVGLPVSIDLNVLYYDTEIFEKYNNITIPKTWEELIDICKYIMEKEDDKEKYYCYNGLYSNEEVGTCSLYDFIYSYRKSKDSPFPELTSQEAIDSLKMIKTLKNEIASDEIFTGYSEIFINPLFKQRFLFLKFWYMDVMREAMYEPFTPPGNKIGISGSAIGGYNVGINKYSSDTKKKASIKVIEYITSKDIQKKIITEKKLISAMTSLYDEEDICNVVDCEFFKSLQPIGRPITKMLDYNSYSEKFRNYIYEYLYGDKTPEEVLKRIDDITKTYYISLKTNDSSVGLIFFIVACIISTIILLSLIFLFFESYSKYFEILRSDFWVISMIGLILIIFSGFTELEGVTSMKCHLKVILISFGFTLHYIPILYTLNIHFPDNDNILEWFKKHPYPFLFIFIILDILLNCLLFIKPYDIQRISDIQSQNYNIYYIQIRSYTFSFTLQELNHLTLATINCILLFGYRIVWGFLENKNKNLKMISKVNKKFIDNCESVSKSCSDSNIGQIIQQESVNSPVSNKAEIASVSGRISFMTKILSYHYQTSELGCLAENETSIYTTNEYSNITKYMLNVLKYKGTTLTINAIAFSYSSETHIYEPLINEFNKYSKENELDINVVLNLLTLYNTSLVENGYEATLETLLKKKNAKYDLFFYDNSDTYILGSYFVDLYEQLNKEHINMYNENILSQTSIYNDKLVGLPVSIDLTVFYYNENIFNNYEKEIPKTWEELLDTCKYILKKEKIKNENFLCFKLFMNKENESSSCLLYDFIYSYRKSKDSPFPEITSQEAIDSLKMMKTLKNEIGIGEINESLTEYFNNIIYTNNTLFTKYWYMDSLNSMNYKPFIPPGNKEGISGSTIGGYNIGINKYSSEANKKAALKVIEFITSKDIQKMIITERKLISAITDLYNATDVCEIVDCELFKNLQPIGRPISKTTDYYSYSEKFRNYIIEYLEKNKISEIEALTKIDDITKIFYISLKTNDSIVGLTFFIISSIVSMIILSSLIFLFFESYSKYFEFLRIDFWIISMVGLIFIIYSGFTELEGLTSFKCTLKIILLSYGTTFHLIPFLHALIVYFPDDYDFFDWIKKHPYLFLSIFILIDTILNCLMFIKPFYVRETSDIYSKKYLLCNINNGLLRLLITILIVFKFFIIVIILLLIFIEWNVKNIIYDTRMLNITMFINTLNSLLIIILSFIQIKYFTVNFILQEINYLFIGVSNYITLFGYKIILGLVKNKNLNIKMVANVNKNFINNTESETKSSASNIQTQLESQNPQINYENSSTEVSRRKLSIIKRVLTYHYQTYEYTSSNLCSNNSYSKSNIYSNN</sequence>
<evidence type="ECO:0000256" key="3">
    <source>
        <dbReference type="ARBA" id="ARBA00022729"/>
    </source>
</evidence>
<dbReference type="PROSITE" id="PS01037">
    <property type="entry name" value="SBP_BACTERIAL_1"/>
    <property type="match status" value="2"/>
</dbReference>
<feature type="transmembrane region" description="Helical" evidence="4">
    <location>
        <begin position="1116"/>
        <end position="1141"/>
    </location>
</feature>
<organism evidence="5 6">
    <name type="scientific">Anaeromyces robustus</name>
    <dbReference type="NCBI Taxonomy" id="1754192"/>
    <lineage>
        <taxon>Eukaryota</taxon>
        <taxon>Fungi</taxon>
        <taxon>Fungi incertae sedis</taxon>
        <taxon>Chytridiomycota</taxon>
        <taxon>Chytridiomycota incertae sedis</taxon>
        <taxon>Neocallimastigomycetes</taxon>
        <taxon>Neocallimastigales</taxon>
        <taxon>Neocallimastigaceae</taxon>
        <taxon>Anaeromyces</taxon>
    </lineage>
</organism>
<dbReference type="Proteomes" id="UP000193944">
    <property type="component" value="Unassembled WGS sequence"/>
</dbReference>
<dbReference type="InterPro" id="IPR006061">
    <property type="entry name" value="SBP_1_CS"/>
</dbReference>
<feature type="transmembrane region" description="Helical" evidence="4">
    <location>
        <begin position="1223"/>
        <end position="1246"/>
    </location>
</feature>
<comment type="similarity">
    <text evidence="1">Belongs to the bacterial solute-binding protein 1 family.</text>
</comment>
<name>A0A1Y1XEF6_9FUNG</name>
<evidence type="ECO:0000256" key="4">
    <source>
        <dbReference type="SAM" id="Phobius"/>
    </source>
</evidence>
<dbReference type="EMBL" id="MCFG01000057">
    <property type="protein sequence ID" value="ORX84161.1"/>
    <property type="molecule type" value="Genomic_DNA"/>
</dbReference>
<feature type="transmembrane region" description="Helical" evidence="4">
    <location>
        <begin position="1304"/>
        <end position="1328"/>
    </location>
</feature>
<dbReference type="PANTHER" id="PTHR43649">
    <property type="entry name" value="ARABINOSE-BINDING PROTEIN-RELATED"/>
    <property type="match status" value="1"/>
</dbReference>
<feature type="transmembrane region" description="Helical" evidence="4">
    <location>
        <begin position="489"/>
        <end position="508"/>
    </location>
</feature>
<dbReference type="InterPro" id="IPR006059">
    <property type="entry name" value="SBP"/>
</dbReference>
<feature type="transmembrane region" description="Helical" evidence="4">
    <location>
        <begin position="1340"/>
        <end position="1363"/>
    </location>
</feature>
<feature type="transmembrane region" description="Helical" evidence="4">
    <location>
        <begin position="1267"/>
        <end position="1292"/>
    </location>
</feature>
<dbReference type="GO" id="GO:0055085">
    <property type="term" value="P:transmembrane transport"/>
    <property type="evidence" value="ECO:0007669"/>
    <property type="project" value="InterPro"/>
</dbReference>
<comment type="caution">
    <text evidence="5">The sequence shown here is derived from an EMBL/GenBank/DDBJ whole genome shotgun (WGS) entry which is preliminary data.</text>
</comment>
<dbReference type="SUPFAM" id="SSF53850">
    <property type="entry name" value="Periplasmic binding protein-like II"/>
    <property type="match status" value="2"/>
</dbReference>
<reference evidence="5 6" key="1">
    <citation type="submission" date="2016-08" db="EMBL/GenBank/DDBJ databases">
        <title>A Parts List for Fungal Cellulosomes Revealed by Comparative Genomics.</title>
        <authorList>
            <consortium name="DOE Joint Genome Institute"/>
            <person name="Haitjema C.H."/>
            <person name="Gilmore S.P."/>
            <person name="Henske J.K."/>
            <person name="Solomon K.V."/>
            <person name="De Groot R."/>
            <person name="Kuo A."/>
            <person name="Mondo S.J."/>
            <person name="Salamov A.A."/>
            <person name="Labutti K."/>
            <person name="Zhao Z."/>
            <person name="Chiniquy J."/>
            <person name="Barry K."/>
            <person name="Brewer H.M."/>
            <person name="Purvine S.O."/>
            <person name="Wright A.T."/>
            <person name="Boxma B."/>
            <person name="Van Alen T."/>
            <person name="Hackstein J.H."/>
            <person name="Baker S.E."/>
            <person name="Grigoriev I.V."/>
            <person name="O'Malley M.A."/>
        </authorList>
    </citation>
    <scope>NUCLEOTIDE SEQUENCE [LARGE SCALE GENOMIC DNA]</scope>
    <source>
        <strain evidence="5 6">S4</strain>
    </source>
</reference>
<feature type="transmembrane region" description="Helical" evidence="4">
    <location>
        <begin position="586"/>
        <end position="606"/>
    </location>
</feature>
<keyword evidence="6" id="KW-1185">Reference proteome</keyword>
<evidence type="ECO:0000313" key="5">
    <source>
        <dbReference type="EMBL" id="ORX84161.1"/>
    </source>
</evidence>
<dbReference type="PANTHER" id="PTHR43649:SF12">
    <property type="entry name" value="DIACETYLCHITOBIOSE BINDING PROTEIN DASA"/>
    <property type="match status" value="1"/>
</dbReference>
<keyword evidence="2" id="KW-0813">Transport</keyword>
<feature type="transmembrane region" description="Helical" evidence="4">
    <location>
        <begin position="425"/>
        <end position="447"/>
    </location>
</feature>
<keyword evidence="3" id="KW-0732">Signal</keyword>
<dbReference type="Pfam" id="PF13416">
    <property type="entry name" value="SBP_bac_8"/>
    <property type="match status" value="2"/>
</dbReference>
<protein>
    <submittedName>
        <fullName evidence="5">Periplasmic binding protein-like II</fullName>
    </submittedName>
</protein>
<feature type="transmembrane region" description="Helical" evidence="4">
    <location>
        <begin position="1186"/>
        <end position="1208"/>
    </location>
</feature>
<keyword evidence="4" id="KW-0472">Membrane</keyword>
<feature type="transmembrane region" description="Helical" evidence="4">
    <location>
        <begin position="459"/>
        <end position="477"/>
    </location>
</feature>
<evidence type="ECO:0000256" key="1">
    <source>
        <dbReference type="ARBA" id="ARBA00008520"/>
    </source>
</evidence>
<evidence type="ECO:0000256" key="2">
    <source>
        <dbReference type="ARBA" id="ARBA00022448"/>
    </source>
</evidence>
<feature type="transmembrane region" description="Helical" evidence="4">
    <location>
        <begin position="529"/>
        <end position="548"/>
    </location>
</feature>
<proteinExistence type="inferred from homology"/>
<accession>A0A1Y1XEF6</accession>
<reference evidence="5 6" key="2">
    <citation type="submission" date="2016-08" db="EMBL/GenBank/DDBJ databases">
        <title>Pervasive Adenine N6-methylation of Active Genes in Fungi.</title>
        <authorList>
            <consortium name="DOE Joint Genome Institute"/>
            <person name="Mondo S.J."/>
            <person name="Dannebaum R.O."/>
            <person name="Kuo R.C."/>
            <person name="Labutti K."/>
            <person name="Haridas S."/>
            <person name="Kuo A."/>
            <person name="Salamov A."/>
            <person name="Ahrendt S.R."/>
            <person name="Lipzen A."/>
            <person name="Sullivan W."/>
            <person name="Andreopoulos W.B."/>
            <person name="Clum A."/>
            <person name="Lindquist E."/>
            <person name="Daum C."/>
            <person name="Ramamoorthy G.K."/>
            <person name="Gryganskyi A."/>
            <person name="Culley D."/>
            <person name="Magnuson J.K."/>
            <person name="James T.Y."/>
            <person name="O'Malley M.A."/>
            <person name="Stajich J.E."/>
            <person name="Spatafora J.W."/>
            <person name="Visel A."/>
            <person name="Grigoriev I.V."/>
        </authorList>
    </citation>
    <scope>NUCLEOTIDE SEQUENCE [LARGE SCALE GENOMIC DNA]</scope>
    <source>
        <strain evidence="5 6">S4</strain>
    </source>
</reference>